<dbReference type="Proteomes" id="UP000092024">
    <property type="component" value="Unassembled WGS sequence"/>
</dbReference>
<dbReference type="EMBL" id="LYPA01000064">
    <property type="protein sequence ID" value="OBR65094.1"/>
    <property type="molecule type" value="Genomic_DNA"/>
</dbReference>
<proteinExistence type="predicted"/>
<feature type="transmembrane region" description="Helical" evidence="1">
    <location>
        <begin position="12"/>
        <end position="33"/>
    </location>
</feature>
<evidence type="ECO:0000256" key="1">
    <source>
        <dbReference type="SAM" id="Phobius"/>
    </source>
</evidence>
<feature type="transmembrane region" description="Helical" evidence="1">
    <location>
        <begin position="84"/>
        <end position="108"/>
    </location>
</feature>
<dbReference type="RefSeq" id="WP_068684427.1">
    <property type="nucleotide sequence ID" value="NZ_LYPA01000064.1"/>
</dbReference>
<keyword evidence="3" id="KW-1185">Reference proteome</keyword>
<dbReference type="OrthoDB" id="2678893at2"/>
<feature type="transmembrane region" description="Helical" evidence="1">
    <location>
        <begin position="39"/>
        <end position="63"/>
    </location>
</feature>
<comment type="caution">
    <text evidence="2">The sequence shown here is derived from an EMBL/GenBank/DDBJ whole genome shotgun (WGS) entry which is preliminary data.</text>
</comment>
<keyword evidence="1" id="KW-1133">Transmembrane helix</keyword>
<gene>
    <name evidence="2" type="ORF">A7K91_05930</name>
</gene>
<dbReference type="STRING" id="1844972.A7K91_05930"/>
<protein>
    <submittedName>
        <fullName evidence="2">Uncharacterized protein</fullName>
    </submittedName>
</protein>
<keyword evidence="1" id="KW-0812">Transmembrane</keyword>
<name>A0A1A5YHP4_9BACL</name>
<feature type="transmembrane region" description="Helical" evidence="1">
    <location>
        <begin position="226"/>
        <end position="247"/>
    </location>
</feature>
<feature type="transmembrane region" description="Helical" evidence="1">
    <location>
        <begin position="167"/>
        <end position="190"/>
    </location>
</feature>
<dbReference type="AlphaFoldDB" id="A0A1A5YHP4"/>
<organism evidence="2 3">
    <name type="scientific">Paenibacillus oryzae</name>
    <dbReference type="NCBI Taxonomy" id="1844972"/>
    <lineage>
        <taxon>Bacteria</taxon>
        <taxon>Bacillati</taxon>
        <taxon>Bacillota</taxon>
        <taxon>Bacilli</taxon>
        <taxon>Bacillales</taxon>
        <taxon>Paenibacillaceae</taxon>
        <taxon>Paenibacillus</taxon>
    </lineage>
</organism>
<evidence type="ECO:0000313" key="3">
    <source>
        <dbReference type="Proteomes" id="UP000092024"/>
    </source>
</evidence>
<evidence type="ECO:0000313" key="2">
    <source>
        <dbReference type="EMBL" id="OBR65094.1"/>
    </source>
</evidence>
<accession>A0A1A5YHP4</accession>
<feature type="transmembrane region" description="Helical" evidence="1">
    <location>
        <begin position="135"/>
        <end position="155"/>
    </location>
</feature>
<reference evidence="2 3" key="1">
    <citation type="submission" date="2016-05" db="EMBL/GenBank/DDBJ databases">
        <title>Paenibacillus oryzae. sp. nov., isolated from the rice root.</title>
        <authorList>
            <person name="Zhang J."/>
            <person name="Zhang X."/>
        </authorList>
    </citation>
    <scope>NUCLEOTIDE SEQUENCE [LARGE SCALE GENOMIC DNA]</scope>
    <source>
        <strain evidence="2 3">1DrF-4</strain>
    </source>
</reference>
<keyword evidence="1" id="KW-0472">Membrane</keyword>
<sequence>MIHLFKYDVKKNATLLSAGAIILLAGLAAILTVGKWKDWGFITIYTSSIMLIIMTGVLGFVLVCNTYRKNITSYSRRLLPLPSVYAAITPFAMLIGIELALIGVYVLYDAVLASWGGFEATLLQIAKENITASGWFSILFTIIWFSVCLTALLFFSMTVTETIKGKGGAWLGITVFFGIAAGLSMLQAWLFPSSNGGGDTDVIGFQILEENGTATVSFGGLDSINWASFALDAVIVVLLLAGISYLLNRKVKV</sequence>